<dbReference type="InterPro" id="IPR036063">
    <property type="entry name" value="Smr_dom_sf"/>
</dbReference>
<accession>A0ABX1TM98</accession>
<keyword evidence="3" id="KW-1185">Reference proteome</keyword>
<dbReference type="EMBL" id="SPMZ01000032">
    <property type="protein sequence ID" value="NMQ19846.1"/>
    <property type="molecule type" value="Genomic_DNA"/>
</dbReference>
<dbReference type="SMART" id="SM00463">
    <property type="entry name" value="SMR"/>
    <property type="match status" value="1"/>
</dbReference>
<dbReference type="RefSeq" id="WP_169249108.1">
    <property type="nucleotide sequence ID" value="NZ_SPMZ01000032.1"/>
</dbReference>
<dbReference type="PROSITE" id="PS50828">
    <property type="entry name" value="SMR"/>
    <property type="match status" value="1"/>
</dbReference>
<dbReference type="Proteomes" id="UP000760480">
    <property type="component" value="Unassembled WGS sequence"/>
</dbReference>
<organism evidence="2 3">
    <name type="scientific">Candidatus Competibacter phosphatis</name>
    <dbReference type="NCBI Taxonomy" id="221280"/>
    <lineage>
        <taxon>Bacteria</taxon>
        <taxon>Pseudomonadati</taxon>
        <taxon>Pseudomonadota</taxon>
        <taxon>Gammaproteobacteria</taxon>
        <taxon>Candidatus Competibacteraceae</taxon>
        <taxon>Candidatus Competibacter</taxon>
    </lineage>
</organism>
<gene>
    <name evidence="2" type="ORF">E4P82_11945</name>
</gene>
<evidence type="ECO:0000313" key="3">
    <source>
        <dbReference type="Proteomes" id="UP000760480"/>
    </source>
</evidence>
<protein>
    <submittedName>
        <fullName evidence="2">DNA mismatch repair protein MutS</fullName>
    </submittedName>
</protein>
<dbReference type="Pfam" id="PF01713">
    <property type="entry name" value="Smr"/>
    <property type="match status" value="1"/>
</dbReference>
<proteinExistence type="predicted"/>
<dbReference type="InterPro" id="IPR002625">
    <property type="entry name" value="Smr_dom"/>
</dbReference>
<dbReference type="PANTHER" id="PTHR35562:SF2">
    <property type="entry name" value="DNA ENDONUCLEASE SMRA-RELATED"/>
    <property type="match status" value="1"/>
</dbReference>
<reference evidence="2 3" key="1">
    <citation type="submission" date="2019-03" db="EMBL/GenBank/DDBJ databases">
        <title>Metabolic reconstructions from genomes of highly enriched 'Candidatus Accumulibacter' and 'Candidatus Competibacter' bioreactor populations.</title>
        <authorList>
            <person name="Annavajhala M.K."/>
            <person name="Welles L."/>
            <person name="Abbas B."/>
            <person name="Sorokin D."/>
            <person name="Park H."/>
            <person name="Van Loosdrecht M."/>
            <person name="Chandran K."/>
        </authorList>
    </citation>
    <scope>NUCLEOTIDE SEQUENCE [LARGE SCALE GENOMIC DNA]</scope>
    <source>
        <strain evidence="2 3">SBR_G</strain>
    </source>
</reference>
<evidence type="ECO:0000259" key="1">
    <source>
        <dbReference type="PROSITE" id="PS50828"/>
    </source>
</evidence>
<dbReference type="Gene3D" id="3.30.1370.110">
    <property type="match status" value="1"/>
</dbReference>
<comment type="caution">
    <text evidence="2">The sequence shown here is derived from an EMBL/GenBank/DDBJ whole genome shotgun (WGS) entry which is preliminary data.</text>
</comment>
<dbReference type="PANTHER" id="PTHR35562">
    <property type="entry name" value="DNA ENDONUCLEASE SMRA-RELATED"/>
    <property type="match status" value="1"/>
</dbReference>
<evidence type="ECO:0000313" key="2">
    <source>
        <dbReference type="EMBL" id="NMQ19846.1"/>
    </source>
</evidence>
<dbReference type="SUPFAM" id="SSF160443">
    <property type="entry name" value="SMR domain-like"/>
    <property type="match status" value="1"/>
</dbReference>
<feature type="domain" description="Smr" evidence="1">
    <location>
        <begin position="97"/>
        <end position="178"/>
    </location>
</feature>
<sequence length="180" mass="20399">MTKPFALDPRDRELFRQSVGPVKPLRCDRIDPIPSHPAPIPRFTRADERRVLDDMLSDYFEPAELDTGEELYYRAEGVQQAVLRKLRRGQFRVGAALDLHGMTVVMAREALAGFLRAARRESLGCVRIVHGKGNGSRHRGPVLKQKLNHWLRQRDEVLAFCSARSVDGGTGAVYVLLRRI</sequence>
<name>A0ABX1TM98_9GAMM</name>